<dbReference type="Gene3D" id="1.20.58.1540">
    <property type="entry name" value="Actin interacting protein 3, C-terminal domain"/>
    <property type="match status" value="1"/>
</dbReference>
<evidence type="ECO:0000256" key="3">
    <source>
        <dbReference type="SAM" id="MobiDB-lite"/>
    </source>
</evidence>
<gene>
    <name evidence="5" type="primary">BUD6_1</name>
    <name evidence="5" type="ORF">VNI00_000570</name>
</gene>
<dbReference type="InterPro" id="IPR005613">
    <property type="entry name" value="AIP3_C"/>
</dbReference>
<feature type="compositionally biased region" description="Polar residues" evidence="3">
    <location>
        <begin position="407"/>
        <end position="421"/>
    </location>
</feature>
<dbReference type="Proteomes" id="UP001383192">
    <property type="component" value="Unassembled WGS sequence"/>
</dbReference>
<feature type="coiled-coil region" evidence="2">
    <location>
        <begin position="766"/>
        <end position="819"/>
    </location>
</feature>
<dbReference type="EMBL" id="JAYKXP010000002">
    <property type="protein sequence ID" value="KAK7060837.1"/>
    <property type="molecule type" value="Genomic_DNA"/>
</dbReference>
<dbReference type="PRINTS" id="PR01217">
    <property type="entry name" value="PRICHEXTENSN"/>
</dbReference>
<protein>
    <submittedName>
        <fullName evidence="5">Bud site selection protein 6</fullName>
    </submittedName>
</protein>
<feature type="region of interest" description="Disordered" evidence="3">
    <location>
        <begin position="154"/>
        <end position="295"/>
    </location>
</feature>
<proteinExistence type="predicted"/>
<dbReference type="SMART" id="SM00806">
    <property type="entry name" value="AIP3"/>
    <property type="match status" value="1"/>
</dbReference>
<feature type="compositionally biased region" description="Pro residues" evidence="3">
    <location>
        <begin position="458"/>
        <end position="480"/>
    </location>
</feature>
<dbReference type="InterPro" id="IPR051825">
    <property type="entry name" value="SRCIN1"/>
</dbReference>
<dbReference type="InterPro" id="IPR022782">
    <property type="entry name" value="AIP3-like_C"/>
</dbReference>
<feature type="compositionally biased region" description="Basic and acidic residues" evidence="3">
    <location>
        <begin position="15"/>
        <end position="29"/>
    </location>
</feature>
<evidence type="ECO:0000256" key="1">
    <source>
        <dbReference type="ARBA" id="ARBA00023054"/>
    </source>
</evidence>
<dbReference type="PANTHER" id="PTHR22741:SF10">
    <property type="entry name" value="COILED-COIL DOMAIN-CONTAINING PROTEIN CG32809"/>
    <property type="match status" value="1"/>
</dbReference>
<feature type="compositionally biased region" description="Pro residues" evidence="3">
    <location>
        <begin position="339"/>
        <end position="357"/>
    </location>
</feature>
<dbReference type="Pfam" id="PF03915">
    <property type="entry name" value="AIP3"/>
    <property type="match status" value="1"/>
</dbReference>
<reference evidence="5 6" key="1">
    <citation type="submission" date="2024-01" db="EMBL/GenBank/DDBJ databases">
        <title>A draft genome for a cacao thread blight-causing isolate of Paramarasmius palmivorus.</title>
        <authorList>
            <person name="Baruah I.K."/>
            <person name="Bukari Y."/>
            <person name="Amoako-Attah I."/>
            <person name="Meinhardt L.W."/>
            <person name="Bailey B.A."/>
            <person name="Cohen S.P."/>
        </authorList>
    </citation>
    <scope>NUCLEOTIDE SEQUENCE [LARGE SCALE GENOMIC DNA]</scope>
    <source>
        <strain evidence="5 6">GH-12</strain>
    </source>
</reference>
<dbReference type="InterPro" id="IPR056279">
    <property type="entry name" value="Aip3p_Bud6_N"/>
</dbReference>
<dbReference type="PANTHER" id="PTHR22741">
    <property type="entry name" value="P140CAP/SNIP-RELATED"/>
    <property type="match status" value="1"/>
</dbReference>
<dbReference type="GO" id="GO:0051286">
    <property type="term" value="C:cell tip"/>
    <property type="evidence" value="ECO:0007669"/>
    <property type="project" value="TreeGrafter"/>
</dbReference>
<feature type="region of interest" description="Disordered" evidence="3">
    <location>
        <begin position="1"/>
        <end position="37"/>
    </location>
</feature>
<feature type="compositionally biased region" description="Low complexity" evidence="3">
    <location>
        <begin position="1"/>
        <end position="14"/>
    </location>
</feature>
<dbReference type="GO" id="GO:0030010">
    <property type="term" value="P:establishment of cell polarity"/>
    <property type="evidence" value="ECO:0007669"/>
    <property type="project" value="TreeGrafter"/>
</dbReference>
<dbReference type="GO" id="GO:0005519">
    <property type="term" value="F:cytoskeletal regulatory protein binding"/>
    <property type="evidence" value="ECO:0007669"/>
    <property type="project" value="InterPro"/>
</dbReference>
<evidence type="ECO:0000313" key="6">
    <source>
        <dbReference type="Proteomes" id="UP001383192"/>
    </source>
</evidence>
<feature type="domain" description="Actin interacting protein 3 C-terminal" evidence="4">
    <location>
        <begin position="506"/>
        <end position="971"/>
    </location>
</feature>
<dbReference type="AlphaFoldDB" id="A0AAW0E9K1"/>
<dbReference type="Pfam" id="PF23153">
    <property type="entry name" value="Aip3p_Bud6_N"/>
    <property type="match status" value="1"/>
</dbReference>
<dbReference type="GO" id="GO:0005737">
    <property type="term" value="C:cytoplasm"/>
    <property type="evidence" value="ECO:0007669"/>
    <property type="project" value="TreeGrafter"/>
</dbReference>
<feature type="region of interest" description="Disordered" evidence="3">
    <location>
        <begin position="307"/>
        <end position="496"/>
    </location>
</feature>
<comment type="caution">
    <text evidence="5">The sequence shown here is derived from an EMBL/GenBank/DDBJ whole genome shotgun (WGS) entry which is preliminary data.</text>
</comment>
<feature type="compositionally biased region" description="Low complexity" evidence="3">
    <location>
        <begin position="309"/>
        <end position="338"/>
    </location>
</feature>
<keyword evidence="1 2" id="KW-0175">Coiled coil</keyword>
<feature type="region of interest" description="Disordered" evidence="3">
    <location>
        <begin position="613"/>
        <end position="633"/>
    </location>
</feature>
<name>A0AAW0E9K1_9AGAR</name>
<feature type="compositionally biased region" description="Basic and acidic residues" evidence="3">
    <location>
        <begin position="164"/>
        <end position="182"/>
    </location>
</feature>
<organism evidence="5 6">
    <name type="scientific">Paramarasmius palmivorus</name>
    <dbReference type="NCBI Taxonomy" id="297713"/>
    <lineage>
        <taxon>Eukaryota</taxon>
        <taxon>Fungi</taxon>
        <taxon>Dikarya</taxon>
        <taxon>Basidiomycota</taxon>
        <taxon>Agaricomycotina</taxon>
        <taxon>Agaricomycetes</taxon>
        <taxon>Agaricomycetidae</taxon>
        <taxon>Agaricales</taxon>
        <taxon>Marasmiineae</taxon>
        <taxon>Marasmiaceae</taxon>
        <taxon>Paramarasmius</taxon>
    </lineage>
</organism>
<evidence type="ECO:0000259" key="4">
    <source>
        <dbReference type="SMART" id="SM00806"/>
    </source>
</evidence>
<feature type="compositionally biased region" description="Basic and acidic residues" evidence="3">
    <location>
        <begin position="191"/>
        <end position="205"/>
    </location>
</feature>
<accession>A0AAW0E9K1</accession>
<sequence length="988" mass="108979">MASRSTASSSTAVSSRRDTQSSSKSERSSSKSSGTSSPAVESAVTRLLVSIKQLLEALTDWSNIKVDENYVSDVYVRLGNNFNAAVAAFGAFNIDMSELLSIPDDLRNVLEQCLSEDATVENLEVYLPTVRGIITNLLQGLRGKQSIYRRIVSDHRHRSSDQATHQKTESRSSRSSRRDTGHRSQLSRSTVAEDERERPERETVRRSTPTSRRRDGASVGNAEEAFVGGFSPRVTSQPIQEPGEAPSPNDMPNPFERKHASTPPTDGPQLHSPPLPTSTSLDGFSVPTTPPVPANVKRYSLVDKPIAPPSVVVEPSSPDPESLQQQQQQHQPQQNGDTSPPPPPDTPGSDVPPPETPPMEASQAPAMASSLAALKRSETLERRASKRFSTYNISKITGVGGRERSQRGQANRRSLAVSSALTPGELAVLTEVDDEEPTSLAARRDDSRSRSRPVTPDNRPPPVPPLPSTPARTPEPPSVTPEPVIRISGDAEPPVQQRADGKITVFLQLGREVKKAVIEPGLSISSMRMLFVDKFSYNPGLENFPAIYIRDPSSGVQYELEDMDEVKEKCLLSLNIEPLDQIKQHIDTQITSLSQDIKELRSVVANNQRQSAHLSPIMTSPLAESTPAPNRPTDRQFQNVARRLSRFVASNGPTPTTAFSPPYMMSSIQPQTTGGQLQPQMTGGSVLSDYSTRVVSDLKVQFDEVQNLRRDLGIMRQLYTEFMNQTKESLNTLRGQTQSVKQLANSKVGGARGYIDSGKQKLDLRTQNVLTEVEKLQDTVESLKDDVLKRHISPKATHVKTIKTDMETVAAELESLKEHVKTIKPMWKKTWEEELQNIVEEQQFMTHQEEFLQDLIEDHKAVVEVFGHVEQVISLRGTGSGRRVNGRGFRPPPPEEGHGGLSTVMLEIKGANVDPEKRMKAIEANQRNRQKELASRSDELQAELTDFVSQKKLKMTGGAEEAERVRQKRNDMTLKAMFSGGGDDSLGM</sequence>
<evidence type="ECO:0000256" key="2">
    <source>
        <dbReference type="SAM" id="Coils"/>
    </source>
</evidence>
<evidence type="ECO:0000313" key="5">
    <source>
        <dbReference type="EMBL" id="KAK7060837.1"/>
    </source>
</evidence>
<keyword evidence="6" id="KW-1185">Reference proteome</keyword>